<reference evidence="1" key="2">
    <citation type="submission" date="2021-04" db="EMBL/GenBank/DDBJ databases">
        <authorList>
            <person name="Gilroy R."/>
        </authorList>
    </citation>
    <scope>NUCLEOTIDE SEQUENCE</scope>
    <source>
        <strain evidence="1">ChiHcolR34-3080</strain>
    </source>
</reference>
<proteinExistence type="predicted"/>
<organism evidence="1 2">
    <name type="scientific">Candidatus Faecalibacterium intestinigallinarum</name>
    <dbReference type="NCBI Taxonomy" id="2838581"/>
    <lineage>
        <taxon>Bacteria</taxon>
        <taxon>Bacillati</taxon>
        <taxon>Bacillota</taxon>
        <taxon>Clostridia</taxon>
        <taxon>Eubacteriales</taxon>
        <taxon>Oscillospiraceae</taxon>
        <taxon>Faecalibacterium</taxon>
    </lineage>
</organism>
<dbReference type="Proteomes" id="UP000823933">
    <property type="component" value="Unassembled WGS sequence"/>
</dbReference>
<accession>A0A9D1TVK9</accession>
<reference evidence="1" key="1">
    <citation type="journal article" date="2021" name="PeerJ">
        <title>Extensive microbial diversity within the chicken gut microbiome revealed by metagenomics and culture.</title>
        <authorList>
            <person name="Gilroy R."/>
            <person name="Ravi A."/>
            <person name="Getino M."/>
            <person name="Pursley I."/>
            <person name="Horton D.L."/>
            <person name="Alikhan N.F."/>
            <person name="Baker D."/>
            <person name="Gharbi K."/>
            <person name="Hall N."/>
            <person name="Watson M."/>
            <person name="Adriaenssens E.M."/>
            <person name="Foster-Nyarko E."/>
            <person name="Jarju S."/>
            <person name="Secka A."/>
            <person name="Antonio M."/>
            <person name="Oren A."/>
            <person name="Chaudhuri R.R."/>
            <person name="La Ragione R."/>
            <person name="Hildebrand F."/>
            <person name="Pallen M.J."/>
        </authorList>
    </citation>
    <scope>NUCLEOTIDE SEQUENCE</scope>
    <source>
        <strain evidence="1">ChiHcolR34-3080</strain>
    </source>
</reference>
<dbReference type="EMBL" id="DXHQ01000003">
    <property type="protein sequence ID" value="HIW07805.1"/>
    <property type="molecule type" value="Genomic_DNA"/>
</dbReference>
<gene>
    <name evidence="1" type="ORF">H9890_00170</name>
</gene>
<sequence length="75" mass="8851">MEPLIKFWLFLCHWIEFDTFESEEDLDGTVETLTRAGLPYKTRTRPGKAGGEELVLYVKNADRDYARYCTGWRPF</sequence>
<name>A0A9D1TVK9_9FIRM</name>
<protein>
    <submittedName>
        <fullName evidence="1">Uncharacterized protein</fullName>
    </submittedName>
</protein>
<dbReference type="AlphaFoldDB" id="A0A9D1TVK9"/>
<comment type="caution">
    <text evidence="1">The sequence shown here is derived from an EMBL/GenBank/DDBJ whole genome shotgun (WGS) entry which is preliminary data.</text>
</comment>
<evidence type="ECO:0000313" key="2">
    <source>
        <dbReference type="Proteomes" id="UP000823933"/>
    </source>
</evidence>
<evidence type="ECO:0000313" key="1">
    <source>
        <dbReference type="EMBL" id="HIW07805.1"/>
    </source>
</evidence>